<keyword evidence="1" id="KW-0812">Transmembrane</keyword>
<evidence type="ECO:0000313" key="2">
    <source>
        <dbReference type="EMBL" id="MED5052086.1"/>
    </source>
</evidence>
<keyword evidence="1" id="KW-1133">Transmembrane helix</keyword>
<feature type="transmembrane region" description="Helical" evidence="1">
    <location>
        <begin position="83"/>
        <end position="102"/>
    </location>
</feature>
<feature type="transmembrane region" description="Helical" evidence="1">
    <location>
        <begin position="20"/>
        <end position="38"/>
    </location>
</feature>
<dbReference type="Pfam" id="PF03862">
    <property type="entry name" value="SpoVAC_SpoVAEB"/>
    <property type="match status" value="1"/>
</dbReference>
<proteinExistence type="predicted"/>
<feature type="transmembrane region" description="Helical" evidence="1">
    <location>
        <begin position="59"/>
        <end position="77"/>
    </location>
</feature>
<name>A0ABD5IXG4_9BACL</name>
<dbReference type="InterPro" id="IPR005562">
    <property type="entry name" value="SpoVA"/>
</dbReference>
<dbReference type="AlphaFoldDB" id="A0ABD5IXG4"/>
<feature type="transmembrane region" description="Helical" evidence="1">
    <location>
        <begin position="122"/>
        <end position="143"/>
    </location>
</feature>
<dbReference type="PANTHER" id="PTHR38450">
    <property type="entry name" value="STAGE V SPORULATION PROTEIN AC-RELATED"/>
    <property type="match status" value="1"/>
</dbReference>
<organism evidence="2 3">
    <name type="scientific">Anoxybacteroides rupiense</name>
    <dbReference type="NCBI Taxonomy" id="311460"/>
    <lineage>
        <taxon>Bacteria</taxon>
        <taxon>Bacillati</taxon>
        <taxon>Bacillota</taxon>
        <taxon>Bacilli</taxon>
        <taxon>Bacillales</taxon>
        <taxon>Anoxybacillaceae</taxon>
        <taxon>Anoxybacteroides</taxon>
    </lineage>
</organism>
<protein>
    <submittedName>
        <fullName evidence="2">SpoVA/SpoVAEb family sporulation membrane protein</fullName>
    </submittedName>
</protein>
<accession>A0ABD5IXG4</accession>
<dbReference type="EMBL" id="JARTLI010000013">
    <property type="protein sequence ID" value="MED5052086.1"/>
    <property type="molecule type" value="Genomic_DNA"/>
</dbReference>
<dbReference type="Proteomes" id="UP001339962">
    <property type="component" value="Unassembled WGS sequence"/>
</dbReference>
<keyword evidence="1" id="KW-0472">Membrane</keyword>
<evidence type="ECO:0000313" key="3">
    <source>
        <dbReference type="Proteomes" id="UP001339962"/>
    </source>
</evidence>
<dbReference type="RefSeq" id="WP_080862357.1">
    <property type="nucleotide sequence ID" value="NZ_JARTLI010000013.1"/>
</dbReference>
<sequence length="144" mass="15465">MKLRDHYQQAVRKFQPKPSYLANSFQAFISGGLVCAGAEGLRALYMNSWGFSSDAAQHLMMLTVMGLAVLLTAMGRYDALSQFAGAGATVLLTGFANSLASAAMEHRTEGWVSGIANHMFKIGGAVIVYGMVIAYVLGVIYYIV</sequence>
<comment type="caution">
    <text evidence="2">The sequence shown here is derived from an EMBL/GenBank/DDBJ whole genome shotgun (WGS) entry which is preliminary data.</text>
</comment>
<evidence type="ECO:0000256" key="1">
    <source>
        <dbReference type="SAM" id="Phobius"/>
    </source>
</evidence>
<gene>
    <name evidence="2" type="ORF">P9850_09500</name>
</gene>
<reference evidence="2 3" key="1">
    <citation type="submission" date="2023-03" db="EMBL/GenBank/DDBJ databases">
        <title>Bacillus Genome Sequencing.</title>
        <authorList>
            <person name="Dunlap C."/>
        </authorList>
    </citation>
    <scope>NUCLEOTIDE SEQUENCE [LARGE SCALE GENOMIC DNA]</scope>
    <source>
        <strain evidence="2 3">NRS-38</strain>
    </source>
</reference>
<dbReference type="PANTHER" id="PTHR38450:SF1">
    <property type="entry name" value="STAGE V SPORULATION PROTEIN AC"/>
    <property type="match status" value="1"/>
</dbReference>